<dbReference type="GO" id="GO:0005634">
    <property type="term" value="C:nucleus"/>
    <property type="evidence" value="ECO:0007669"/>
    <property type="project" value="TreeGrafter"/>
</dbReference>
<dbReference type="PANTHER" id="PTHR12181">
    <property type="entry name" value="LIPIN"/>
    <property type="match status" value="1"/>
</dbReference>
<name>A0A2G8L560_STIJA</name>
<dbReference type="GO" id="GO:0019432">
    <property type="term" value="P:triglyceride biosynthetic process"/>
    <property type="evidence" value="ECO:0007669"/>
    <property type="project" value="TreeGrafter"/>
</dbReference>
<dbReference type="InterPro" id="IPR031703">
    <property type="entry name" value="Lipin_mid"/>
</dbReference>
<organism evidence="3 4">
    <name type="scientific">Stichopus japonicus</name>
    <name type="common">Sea cucumber</name>
    <dbReference type="NCBI Taxonomy" id="307972"/>
    <lineage>
        <taxon>Eukaryota</taxon>
        <taxon>Metazoa</taxon>
        <taxon>Echinodermata</taxon>
        <taxon>Eleutherozoa</taxon>
        <taxon>Echinozoa</taxon>
        <taxon>Holothuroidea</taxon>
        <taxon>Aspidochirotacea</taxon>
        <taxon>Aspidochirotida</taxon>
        <taxon>Stichopodidae</taxon>
        <taxon>Apostichopus</taxon>
    </lineage>
</organism>
<dbReference type="GO" id="GO:0008195">
    <property type="term" value="F:phosphatidate phosphatase activity"/>
    <property type="evidence" value="ECO:0007669"/>
    <property type="project" value="TreeGrafter"/>
</dbReference>
<feature type="compositionally biased region" description="Basic and acidic residues" evidence="1">
    <location>
        <begin position="93"/>
        <end position="108"/>
    </location>
</feature>
<feature type="region of interest" description="Disordered" evidence="1">
    <location>
        <begin position="159"/>
        <end position="184"/>
    </location>
</feature>
<feature type="region of interest" description="Disordered" evidence="1">
    <location>
        <begin position="295"/>
        <end position="322"/>
    </location>
</feature>
<dbReference type="AlphaFoldDB" id="A0A2G8L560"/>
<dbReference type="InterPro" id="IPR026058">
    <property type="entry name" value="LIPIN"/>
</dbReference>
<feature type="region of interest" description="Disordered" evidence="1">
    <location>
        <begin position="334"/>
        <end position="393"/>
    </location>
</feature>
<feature type="domain" description="Lipin middle" evidence="2">
    <location>
        <begin position="196"/>
        <end position="291"/>
    </location>
</feature>
<dbReference type="GO" id="GO:0032869">
    <property type="term" value="P:cellular response to insulin stimulus"/>
    <property type="evidence" value="ECO:0007669"/>
    <property type="project" value="TreeGrafter"/>
</dbReference>
<evidence type="ECO:0000256" key="1">
    <source>
        <dbReference type="SAM" id="MobiDB-lite"/>
    </source>
</evidence>
<dbReference type="PANTHER" id="PTHR12181:SF12">
    <property type="entry name" value="PHOSPHATIDATE PHOSPHATASE"/>
    <property type="match status" value="1"/>
</dbReference>
<reference evidence="3 4" key="1">
    <citation type="journal article" date="2017" name="PLoS Biol.">
        <title>The sea cucumber genome provides insights into morphological evolution and visceral regeneration.</title>
        <authorList>
            <person name="Zhang X."/>
            <person name="Sun L."/>
            <person name="Yuan J."/>
            <person name="Sun Y."/>
            <person name="Gao Y."/>
            <person name="Zhang L."/>
            <person name="Li S."/>
            <person name="Dai H."/>
            <person name="Hamel J.F."/>
            <person name="Liu C."/>
            <person name="Yu Y."/>
            <person name="Liu S."/>
            <person name="Lin W."/>
            <person name="Guo K."/>
            <person name="Jin S."/>
            <person name="Xu P."/>
            <person name="Storey K.B."/>
            <person name="Huan P."/>
            <person name="Zhang T."/>
            <person name="Zhou Y."/>
            <person name="Zhang J."/>
            <person name="Lin C."/>
            <person name="Li X."/>
            <person name="Xing L."/>
            <person name="Huo D."/>
            <person name="Sun M."/>
            <person name="Wang L."/>
            <person name="Mercier A."/>
            <person name="Li F."/>
            <person name="Yang H."/>
            <person name="Xiang J."/>
        </authorList>
    </citation>
    <scope>NUCLEOTIDE SEQUENCE [LARGE SCALE GENOMIC DNA]</scope>
    <source>
        <strain evidence="3">Shaxun</strain>
        <tissue evidence="3">Muscle</tissue>
    </source>
</reference>
<comment type="caution">
    <text evidence="3">The sequence shown here is derived from an EMBL/GenBank/DDBJ whole genome shotgun (WGS) entry which is preliminary data.</text>
</comment>
<evidence type="ECO:0000313" key="3">
    <source>
        <dbReference type="EMBL" id="PIK55280.1"/>
    </source>
</evidence>
<dbReference type="Proteomes" id="UP000230750">
    <property type="component" value="Unassembled WGS sequence"/>
</dbReference>
<dbReference type="Pfam" id="PF16876">
    <property type="entry name" value="Lipin_mid"/>
    <property type="match status" value="1"/>
</dbReference>
<proteinExistence type="predicted"/>
<dbReference type="EMBL" id="MRZV01000221">
    <property type="protein sequence ID" value="PIK55280.1"/>
    <property type="molecule type" value="Genomic_DNA"/>
</dbReference>
<dbReference type="OrthoDB" id="4567at2759"/>
<protein>
    <submittedName>
        <fullName evidence="3">Putative phosphatidate phosphatase LPIN2 isoform X2</fullName>
    </submittedName>
</protein>
<dbReference type="STRING" id="307972.A0A2G8L560"/>
<sequence>MTSEDWSAVSLHPSDRIFHVFSEGDMTPLISPETTRPPTPKSDTELETNNRPFHISRNKGSISDTEKIEWNWGELPEASPESKKKTESSQIDHGSEKSKAEEEKDRKSLWSRLSFRRGPQDGGNQGGMYLDDLASDAIDPEVYALYFPERRLRHISQDLKDEDKSSDLGASLPQSPNTVEFESPPSLDDLRFCNDIQMSLCGGLEMEIGEVPMDKFNQHIISFEKFSSDPIILSNPNLVVRIGGKFHTWQVAGPILMSMLAFQRPLPDQTVTSLMKDQRQEEGGRRSFTEWLWPRKMGSPRKGDVSEEQMERRISEGSSKDEVVVNLEEEVKQDSAEIKEDFDDGSVSISGQEKDIPQGVEHQRQAAASPERYKKSIRLSSERTEKVELEARS</sequence>
<dbReference type="GO" id="GO:0009062">
    <property type="term" value="P:fatty acid catabolic process"/>
    <property type="evidence" value="ECO:0007669"/>
    <property type="project" value="TreeGrafter"/>
</dbReference>
<dbReference type="GO" id="GO:0045944">
    <property type="term" value="P:positive regulation of transcription by RNA polymerase II"/>
    <property type="evidence" value="ECO:0007669"/>
    <property type="project" value="TreeGrafter"/>
</dbReference>
<evidence type="ECO:0000313" key="4">
    <source>
        <dbReference type="Proteomes" id="UP000230750"/>
    </source>
</evidence>
<feature type="compositionally biased region" description="Basic and acidic residues" evidence="1">
    <location>
        <begin position="352"/>
        <end position="364"/>
    </location>
</feature>
<evidence type="ECO:0000259" key="2">
    <source>
        <dbReference type="Pfam" id="PF16876"/>
    </source>
</evidence>
<accession>A0A2G8L560</accession>
<dbReference type="GO" id="GO:0003713">
    <property type="term" value="F:transcription coactivator activity"/>
    <property type="evidence" value="ECO:0007669"/>
    <property type="project" value="TreeGrafter"/>
</dbReference>
<keyword evidence="4" id="KW-1185">Reference proteome</keyword>
<feature type="compositionally biased region" description="Basic and acidic residues" evidence="1">
    <location>
        <begin position="301"/>
        <end position="322"/>
    </location>
</feature>
<feature type="region of interest" description="Disordered" evidence="1">
    <location>
        <begin position="22"/>
        <end position="128"/>
    </location>
</feature>
<feature type="compositionally biased region" description="Basic and acidic residues" evidence="1">
    <location>
        <begin position="380"/>
        <end position="393"/>
    </location>
</feature>
<gene>
    <name evidence="3" type="ORF">BSL78_07799</name>
</gene>